<reference evidence="1 2" key="1">
    <citation type="journal article" date="2016" name="PLoS Pathog.">
        <title>Biosynthesis of antibiotic leucinostatins in bio-control fungus Purpureocillium lilacinum and their inhibition on phytophthora revealed by genome mining.</title>
        <authorList>
            <person name="Wang G."/>
            <person name="Liu Z."/>
            <person name="Lin R."/>
            <person name="Li E."/>
            <person name="Mao Z."/>
            <person name="Ling J."/>
            <person name="Yang Y."/>
            <person name="Yin W.B."/>
            <person name="Xie B."/>
        </authorList>
    </citation>
    <scope>NUCLEOTIDE SEQUENCE [LARGE SCALE GENOMIC DNA]</scope>
    <source>
        <strain evidence="1">170</strain>
    </source>
</reference>
<sequence length="167" mass="18756">MSMHISRLIYLPCSRRGSDMHLPLDLLSWPLQVVVICLNSPTTYRSTASLQYSNQLPRFYRLSTTTGSYQTRDMGSEGIAETNDNMDEQLQPHLVPTIVTSAPLLGPHNWPPTPTSFTVLGWLKRKCLAVYFSHDCAGLSPQSCCVLLYYLLIGLFSLARAKECFLP</sequence>
<organism evidence="1 2">
    <name type="scientific">Pochonia chlamydosporia 170</name>
    <dbReference type="NCBI Taxonomy" id="1380566"/>
    <lineage>
        <taxon>Eukaryota</taxon>
        <taxon>Fungi</taxon>
        <taxon>Dikarya</taxon>
        <taxon>Ascomycota</taxon>
        <taxon>Pezizomycotina</taxon>
        <taxon>Sordariomycetes</taxon>
        <taxon>Hypocreomycetidae</taxon>
        <taxon>Hypocreales</taxon>
        <taxon>Clavicipitaceae</taxon>
        <taxon>Pochonia</taxon>
    </lineage>
</organism>
<protein>
    <submittedName>
        <fullName evidence="1">Uncharacterized protein</fullName>
    </submittedName>
</protein>
<dbReference type="EMBL" id="LSBJ02000004">
    <property type="protein sequence ID" value="OWT42992.1"/>
    <property type="molecule type" value="Genomic_DNA"/>
</dbReference>
<keyword evidence="2" id="KW-1185">Reference proteome</keyword>
<dbReference type="GeneID" id="33936726"/>
<dbReference type="Proteomes" id="UP000078397">
    <property type="component" value="Unassembled WGS sequence"/>
</dbReference>
<evidence type="ECO:0000313" key="1">
    <source>
        <dbReference type="EMBL" id="OWT42992.1"/>
    </source>
</evidence>
<gene>
    <name evidence="1" type="ORF">VFPPC_17815</name>
</gene>
<accession>A0A219AQV9</accession>
<dbReference type="AlphaFoldDB" id="A0A219AQV9"/>
<proteinExistence type="predicted"/>
<comment type="caution">
    <text evidence="1">The sequence shown here is derived from an EMBL/GenBank/DDBJ whole genome shotgun (WGS) entry which is preliminary data.</text>
</comment>
<name>A0A219AQV9_METCM</name>
<dbReference type="RefSeq" id="XP_022285450.1">
    <property type="nucleotide sequence ID" value="XM_022429496.1"/>
</dbReference>
<dbReference type="KEGG" id="pchm:VFPPC_17815"/>
<evidence type="ECO:0000313" key="2">
    <source>
        <dbReference type="Proteomes" id="UP000078397"/>
    </source>
</evidence>